<dbReference type="InterPro" id="IPR050902">
    <property type="entry name" value="ABC_Transporter_SBP"/>
</dbReference>
<dbReference type="PROSITE" id="PS51257">
    <property type="entry name" value="PROKAR_LIPOPROTEIN"/>
    <property type="match status" value="1"/>
</dbReference>
<proteinExistence type="predicted"/>
<evidence type="ECO:0000313" key="2">
    <source>
        <dbReference type="EMBL" id="WKK86922.2"/>
    </source>
</evidence>
<name>A0AA49GF23_9BACT</name>
<dbReference type="SUPFAM" id="SSF53807">
    <property type="entry name" value="Helical backbone' metal receptor"/>
    <property type="match status" value="1"/>
</dbReference>
<feature type="domain" description="Fe/B12 periplasmic-binding" evidence="1">
    <location>
        <begin position="85"/>
        <end position="357"/>
    </location>
</feature>
<dbReference type="PANTHER" id="PTHR30535">
    <property type="entry name" value="VITAMIN B12-BINDING PROTEIN"/>
    <property type="match status" value="1"/>
</dbReference>
<dbReference type="Pfam" id="PF01497">
    <property type="entry name" value="Peripla_BP_2"/>
    <property type="match status" value="1"/>
</dbReference>
<dbReference type="InterPro" id="IPR002491">
    <property type="entry name" value="ABC_transptr_periplasmic_BD"/>
</dbReference>
<accession>A0AA49GF23</accession>
<gene>
    <name evidence="2" type="ORF">QYS48_08745</name>
</gene>
<protein>
    <submittedName>
        <fullName evidence="2">ABC transporter substrate-binding protein</fullName>
    </submittedName>
</protein>
<evidence type="ECO:0000259" key="1">
    <source>
        <dbReference type="PROSITE" id="PS50983"/>
    </source>
</evidence>
<dbReference type="GO" id="GO:0071281">
    <property type="term" value="P:cellular response to iron ion"/>
    <property type="evidence" value="ECO:0007669"/>
    <property type="project" value="TreeGrafter"/>
</dbReference>
<dbReference type="PROSITE" id="PS50983">
    <property type="entry name" value="FE_B12_PBP"/>
    <property type="match status" value="1"/>
</dbReference>
<dbReference type="PANTHER" id="PTHR30535:SF34">
    <property type="entry name" value="MOLYBDATE-BINDING PROTEIN MOLA"/>
    <property type="match status" value="1"/>
</dbReference>
<dbReference type="EMBL" id="CP129970">
    <property type="protein sequence ID" value="WKK86922.2"/>
    <property type="molecule type" value="Genomic_DNA"/>
</dbReference>
<dbReference type="AlphaFoldDB" id="A0AA49GF23"/>
<dbReference type="Proteomes" id="UP001244443">
    <property type="component" value="Chromosome"/>
</dbReference>
<organism evidence="2 3">
    <name type="scientific">Marivirga arenosa</name>
    <dbReference type="NCBI Taxonomy" id="3059076"/>
    <lineage>
        <taxon>Bacteria</taxon>
        <taxon>Pseudomonadati</taxon>
        <taxon>Bacteroidota</taxon>
        <taxon>Cytophagia</taxon>
        <taxon>Cytophagales</taxon>
        <taxon>Marivirgaceae</taxon>
        <taxon>Marivirga</taxon>
    </lineage>
</organism>
<dbReference type="RefSeq" id="WP_308357780.1">
    <property type="nucleotide sequence ID" value="NZ_CP129970.2"/>
</dbReference>
<sequence length="371" mass="42155">MKIRISLFILLISLFSCESNKQIQQQTKGKEITEYSQTLSIEEFQDYYLVKVKKPSSKDFFNYVLYKNEKPSIEADAAIKIPIKKIVCLSTSHLPSIEAIGHSESVIGFPNLDLIYSKQFRKLSENGNLQDIGQKNGINIEKTISLKPDVITAYAFGGNYEQLKPLQKAGISVIVNTDYLENTPLGRAEWLKLNSILFDEYQKGDSIFNHIKQEYIEAKSLSENIKNKPSVMTGIMYGDIWYMPGGNSYVAKFIEDAAGNYLWKENNETGSLELSFESVLSIAQSADIWIGAASLTSLKKLENTNENYALFEAFQNEQVFSYTKRVTESGANDFLESGYMRADWVLKDYIKLMHPEVLKDTATVYFEKLNP</sequence>
<evidence type="ECO:0000313" key="3">
    <source>
        <dbReference type="Proteomes" id="UP001244443"/>
    </source>
</evidence>
<dbReference type="Gene3D" id="3.40.50.1980">
    <property type="entry name" value="Nitrogenase molybdenum iron protein domain"/>
    <property type="match status" value="2"/>
</dbReference>
<reference evidence="2" key="1">
    <citation type="submission" date="2023-08" db="EMBL/GenBank/DDBJ databases">
        <title>Comparative genomics and taxonomic characterization of three novel marine species of genus Marivirga.</title>
        <authorList>
            <person name="Muhammad N."/>
            <person name="Kim S.-G."/>
        </authorList>
    </citation>
    <scope>NUCLEOTIDE SEQUENCE [LARGE SCALE GENOMIC DNA]</scope>
    <source>
        <strain evidence="2">ABR2-2</strain>
    </source>
</reference>
<keyword evidence="3" id="KW-1185">Reference proteome</keyword>